<dbReference type="AlphaFoldDB" id="A0A3P7ZBU1"/>
<dbReference type="Proteomes" id="UP000050761">
    <property type="component" value="Unassembled WGS sequence"/>
</dbReference>
<organism evidence="2">
    <name type="scientific">Heligmosomoides polygyrus</name>
    <name type="common">Parasitic roundworm</name>
    <dbReference type="NCBI Taxonomy" id="6339"/>
    <lineage>
        <taxon>Eukaryota</taxon>
        <taxon>Metazoa</taxon>
        <taxon>Ecdysozoa</taxon>
        <taxon>Nematoda</taxon>
        <taxon>Chromadorea</taxon>
        <taxon>Rhabditida</taxon>
        <taxon>Rhabditina</taxon>
        <taxon>Rhabditomorpha</taxon>
        <taxon>Strongyloidea</taxon>
        <taxon>Heligmosomidae</taxon>
        <taxon>Heligmosomoides</taxon>
    </lineage>
</organism>
<evidence type="ECO:0000259" key="1">
    <source>
        <dbReference type="PROSITE" id="PS01186"/>
    </source>
</evidence>
<feature type="domain" description="EGF-like" evidence="1">
    <location>
        <begin position="235"/>
        <end position="249"/>
    </location>
</feature>
<sequence>MAEVRCPRYLGGRVKLVCDGTATSFVKGDSVQKTGPNLDVPGDYHEAVLSRYAASECVLEILSIIRSSHAWLYPTAAQGKPETELNTAVLKNVISDNLLAMEITATQMIWPGHLLQKSPQMIDEYLGTPYECAYESFCPNPCCHGVPTSSEAFLSRKCALNKCVHRDRCLIEPEFNDDFVAIRRNRWNITCPCGRGLMYRADVETCVHADLCSDESRCPDTFDCVNTVTDPGFRCVCQLGYVKDETGKCQPISMSTADWHGFAFSEPHPKMSSRMTFTLLLLLLLPAI</sequence>
<dbReference type="EMBL" id="UZAH01026490">
    <property type="protein sequence ID" value="VDO81467.1"/>
    <property type="molecule type" value="Genomic_DNA"/>
</dbReference>
<evidence type="ECO:0000313" key="3">
    <source>
        <dbReference type="Proteomes" id="UP000050761"/>
    </source>
</evidence>
<dbReference type="OrthoDB" id="5985519at2759"/>
<dbReference type="PROSITE" id="PS01186">
    <property type="entry name" value="EGF_2"/>
    <property type="match status" value="1"/>
</dbReference>
<keyword evidence="3" id="KW-1185">Reference proteome</keyword>
<dbReference type="WBParaSite" id="HPBE_0000959901-mRNA-1">
    <property type="protein sequence ID" value="HPBE_0000959901-mRNA-1"/>
    <property type="gene ID" value="HPBE_0000959901"/>
</dbReference>
<reference evidence="4" key="2">
    <citation type="submission" date="2019-09" db="UniProtKB">
        <authorList>
            <consortium name="WormBaseParasite"/>
        </authorList>
    </citation>
    <scope>IDENTIFICATION</scope>
</reference>
<evidence type="ECO:0000313" key="4">
    <source>
        <dbReference type="WBParaSite" id="HPBE_0000959901-mRNA-1"/>
    </source>
</evidence>
<reference evidence="2 3" key="1">
    <citation type="submission" date="2018-11" db="EMBL/GenBank/DDBJ databases">
        <authorList>
            <consortium name="Pathogen Informatics"/>
        </authorList>
    </citation>
    <scope>NUCLEOTIDE SEQUENCE [LARGE SCALE GENOMIC DNA]</scope>
</reference>
<gene>
    <name evidence="2" type="ORF">HPBE_LOCUS9600</name>
</gene>
<name>A0A3P7ZBU1_HELPZ</name>
<accession>A0A3P7ZBU1</accession>
<evidence type="ECO:0000313" key="2">
    <source>
        <dbReference type="EMBL" id="VDO81467.1"/>
    </source>
</evidence>
<dbReference type="Gene3D" id="2.10.25.10">
    <property type="entry name" value="Laminin"/>
    <property type="match status" value="1"/>
</dbReference>
<proteinExistence type="predicted"/>
<protein>
    <submittedName>
        <fullName evidence="4">EGF-like domain-containing protein</fullName>
    </submittedName>
</protein>
<dbReference type="InterPro" id="IPR000742">
    <property type="entry name" value="EGF"/>
</dbReference>